<gene>
    <name evidence="2" type="ORF">PLEPLA_LOCUS6315</name>
</gene>
<dbReference type="AlphaFoldDB" id="A0A9N7YBQ0"/>
<comment type="caution">
    <text evidence="2">The sequence shown here is derived from an EMBL/GenBank/DDBJ whole genome shotgun (WGS) entry which is preliminary data.</text>
</comment>
<evidence type="ECO:0000313" key="3">
    <source>
        <dbReference type="Proteomes" id="UP001153269"/>
    </source>
</evidence>
<name>A0A9N7YBQ0_PLEPL</name>
<accession>A0A9N7YBQ0</accession>
<reference evidence="2" key="1">
    <citation type="submission" date="2020-03" db="EMBL/GenBank/DDBJ databases">
        <authorList>
            <person name="Weist P."/>
        </authorList>
    </citation>
    <scope>NUCLEOTIDE SEQUENCE</scope>
</reference>
<feature type="compositionally biased region" description="Polar residues" evidence="1">
    <location>
        <begin position="86"/>
        <end position="96"/>
    </location>
</feature>
<keyword evidence="3" id="KW-1185">Reference proteome</keyword>
<organism evidence="2 3">
    <name type="scientific">Pleuronectes platessa</name>
    <name type="common">European plaice</name>
    <dbReference type="NCBI Taxonomy" id="8262"/>
    <lineage>
        <taxon>Eukaryota</taxon>
        <taxon>Metazoa</taxon>
        <taxon>Chordata</taxon>
        <taxon>Craniata</taxon>
        <taxon>Vertebrata</taxon>
        <taxon>Euteleostomi</taxon>
        <taxon>Actinopterygii</taxon>
        <taxon>Neopterygii</taxon>
        <taxon>Teleostei</taxon>
        <taxon>Neoteleostei</taxon>
        <taxon>Acanthomorphata</taxon>
        <taxon>Carangaria</taxon>
        <taxon>Pleuronectiformes</taxon>
        <taxon>Pleuronectoidei</taxon>
        <taxon>Pleuronectidae</taxon>
        <taxon>Pleuronectes</taxon>
    </lineage>
</organism>
<evidence type="ECO:0000256" key="1">
    <source>
        <dbReference type="SAM" id="MobiDB-lite"/>
    </source>
</evidence>
<sequence>MESSSPQNLLHYVQMFDLDPPSQRPVLNHLDVSEGRRLDADFRLLLPLTLFMSCGSAAPVPGAAGEEKSHHNKLCLGICPGNHPATSFSGSTSTRPDVNPELNFDL</sequence>
<proteinExistence type="predicted"/>
<feature type="region of interest" description="Disordered" evidence="1">
    <location>
        <begin position="86"/>
        <end position="106"/>
    </location>
</feature>
<dbReference type="EMBL" id="CADEAL010000328">
    <property type="protein sequence ID" value="CAB1418489.1"/>
    <property type="molecule type" value="Genomic_DNA"/>
</dbReference>
<protein>
    <submittedName>
        <fullName evidence="2">Uncharacterized protein</fullName>
    </submittedName>
</protein>
<evidence type="ECO:0000313" key="2">
    <source>
        <dbReference type="EMBL" id="CAB1418489.1"/>
    </source>
</evidence>
<dbReference type="Proteomes" id="UP001153269">
    <property type="component" value="Unassembled WGS sequence"/>
</dbReference>